<feature type="active site" description="Proton acceptor" evidence="8">
    <location>
        <position position="67"/>
    </location>
</feature>
<evidence type="ECO:0000256" key="5">
    <source>
        <dbReference type="ARBA" id="ARBA00022759"/>
    </source>
</evidence>
<keyword evidence="10" id="KW-1185">Reference proteome</keyword>
<proteinExistence type="inferred from homology"/>
<dbReference type="EMBL" id="JBCEWA010000007">
    <property type="protein sequence ID" value="MEL5988805.1"/>
    <property type="molecule type" value="Genomic_DNA"/>
</dbReference>
<keyword evidence="7 8" id="KW-0862">Zinc</keyword>
<evidence type="ECO:0000256" key="1">
    <source>
        <dbReference type="ARBA" id="ARBA00011738"/>
    </source>
</evidence>
<dbReference type="PANTHER" id="PTHR46018">
    <property type="entry name" value="ZINC PHOSPHODIESTERASE ELAC PROTEIN 1"/>
    <property type="match status" value="1"/>
</dbReference>
<feature type="binding site" evidence="8">
    <location>
        <position position="269"/>
    </location>
    <ligand>
        <name>Zn(2+)</name>
        <dbReference type="ChEBI" id="CHEBI:29105"/>
        <label>2</label>
        <note>catalytic</note>
    </ligand>
</feature>
<sequence>MQIQFLGTGAGMPSKLRNTSSIALKLLEECGKIWLFDCGEATQHQILHTTIKPGKINKLFITHLHGDHIFGLPGFLSSRSFLGGNDPLTIYGPKGLEEWVRMTLNVTKTHLTYELHFVEVTEGLLFEDDQFQVYVRQLEHVIPCYGYRIVQKDLPGKLDVEKARQLGVPNGPLLGRLKNGFDVQLENGEVISSEQVVSEPIKGFIVTILGDTRYCEAAIDLAKDADVVIHEATFDEDTTELAAIYGHATNEEAARVAREAGAKQLFMNHISARFLSHDLQRLVQHARETFAESYIVNDFEQYAWRNQTCQLVEKEE</sequence>
<comment type="catalytic activity">
    <reaction evidence="8">
        <text>Endonucleolytic cleavage of RNA, removing extra 3' nucleotides from tRNA precursor, generating 3' termini of tRNAs. A 3'-hydroxy group is left at the tRNA terminus and a 5'-phosphoryl group is left at the trailer molecule.</text>
        <dbReference type="EC" id="3.1.26.11"/>
    </reaction>
</comment>
<keyword evidence="4 8" id="KW-0479">Metal-binding</keyword>
<feature type="binding site" evidence="8">
    <location>
        <position position="67"/>
    </location>
    <ligand>
        <name>Zn(2+)</name>
        <dbReference type="ChEBI" id="CHEBI:29105"/>
        <label>2</label>
        <note>catalytic</note>
    </ligand>
</feature>
<evidence type="ECO:0000313" key="10">
    <source>
        <dbReference type="Proteomes" id="UP001398420"/>
    </source>
</evidence>
<comment type="caution">
    <text evidence="9">The sequence shown here is derived from an EMBL/GenBank/DDBJ whole genome shotgun (WGS) entry which is preliminary data.</text>
</comment>
<dbReference type="CDD" id="cd07717">
    <property type="entry name" value="RNaseZ_ZiPD-like_MBL-fold"/>
    <property type="match status" value="1"/>
</dbReference>
<dbReference type="RefSeq" id="WP_342303034.1">
    <property type="nucleotide sequence ID" value="NZ_JBCEWA010000007.1"/>
</dbReference>
<comment type="subunit">
    <text evidence="1 8">Homodimer.</text>
</comment>
<dbReference type="Pfam" id="PF23023">
    <property type="entry name" value="Anti-Pycsar_Apyc1"/>
    <property type="match status" value="1"/>
</dbReference>
<feature type="binding site" evidence="8">
    <location>
        <position position="211"/>
    </location>
    <ligand>
        <name>Zn(2+)</name>
        <dbReference type="ChEBI" id="CHEBI:29105"/>
        <label>1</label>
        <note>catalytic</note>
    </ligand>
</feature>
<keyword evidence="3 8" id="KW-0540">Nuclease</keyword>
<reference evidence="9 10" key="1">
    <citation type="submission" date="2024-04" db="EMBL/GenBank/DDBJ databases">
        <authorList>
            <person name="Wu Y.S."/>
            <person name="Zhang L."/>
        </authorList>
    </citation>
    <scope>NUCLEOTIDE SEQUENCE [LARGE SCALE GENOMIC DNA]</scope>
    <source>
        <strain evidence="9 10">KG-01</strain>
    </source>
</reference>
<comment type="function">
    <text evidence="8">Zinc phosphodiesterase, which displays some tRNA 3'-processing endonuclease activity. Probably involved in tRNA maturation, by removing a 3'-trailer from precursor tRNA.</text>
</comment>
<dbReference type="HAMAP" id="MF_01818">
    <property type="entry name" value="RNase_Z_BN"/>
    <property type="match status" value="1"/>
</dbReference>
<dbReference type="NCBIfam" id="NF000801">
    <property type="entry name" value="PRK00055.1-3"/>
    <property type="match status" value="1"/>
</dbReference>
<dbReference type="NCBIfam" id="TIGR02651">
    <property type="entry name" value="RNase_Z"/>
    <property type="match status" value="1"/>
</dbReference>
<keyword evidence="6 8" id="KW-0378">Hydrolase</keyword>
<evidence type="ECO:0000313" key="9">
    <source>
        <dbReference type="EMBL" id="MEL5988805.1"/>
    </source>
</evidence>
<dbReference type="GO" id="GO:0042781">
    <property type="term" value="F:3'-tRNA processing endoribonuclease activity"/>
    <property type="evidence" value="ECO:0007669"/>
    <property type="project" value="UniProtKB-EC"/>
</dbReference>
<feature type="binding site" evidence="8">
    <location>
        <position position="65"/>
    </location>
    <ligand>
        <name>Zn(2+)</name>
        <dbReference type="ChEBI" id="CHEBI:29105"/>
        <label>1</label>
        <note>catalytic</note>
    </ligand>
</feature>
<dbReference type="PANTHER" id="PTHR46018:SF2">
    <property type="entry name" value="ZINC PHOSPHODIESTERASE ELAC PROTEIN 1"/>
    <property type="match status" value="1"/>
</dbReference>
<dbReference type="Proteomes" id="UP001398420">
    <property type="component" value="Unassembled WGS sequence"/>
</dbReference>
<organism evidence="9 10">
    <name type="scientific">Kurthia gibsonii</name>
    <dbReference type="NCBI Taxonomy" id="33946"/>
    <lineage>
        <taxon>Bacteria</taxon>
        <taxon>Bacillati</taxon>
        <taxon>Bacillota</taxon>
        <taxon>Bacilli</taxon>
        <taxon>Bacillales</taxon>
        <taxon>Caryophanaceae</taxon>
        <taxon>Kurthia</taxon>
    </lineage>
</organism>
<accession>A0ABU9LLD6</accession>
<keyword evidence="2 8" id="KW-0819">tRNA processing</keyword>
<dbReference type="InterPro" id="IPR013471">
    <property type="entry name" value="RNase_Z/BN"/>
</dbReference>
<feature type="binding site" evidence="8">
    <location>
        <position position="63"/>
    </location>
    <ligand>
        <name>Zn(2+)</name>
        <dbReference type="ChEBI" id="CHEBI:29105"/>
        <label>1</label>
        <note>catalytic</note>
    </ligand>
</feature>
<feature type="binding site" evidence="8">
    <location>
        <position position="68"/>
    </location>
    <ligand>
        <name>Zn(2+)</name>
        <dbReference type="ChEBI" id="CHEBI:29105"/>
        <label>2</label>
        <note>catalytic</note>
    </ligand>
</feature>
<evidence type="ECO:0000256" key="2">
    <source>
        <dbReference type="ARBA" id="ARBA00022694"/>
    </source>
</evidence>
<evidence type="ECO:0000256" key="8">
    <source>
        <dbReference type="HAMAP-Rule" id="MF_01818"/>
    </source>
</evidence>
<comment type="similarity">
    <text evidence="8">Belongs to the RNase Z family.</text>
</comment>
<dbReference type="EC" id="3.1.26.11" evidence="8"/>
<evidence type="ECO:0000256" key="4">
    <source>
        <dbReference type="ARBA" id="ARBA00022723"/>
    </source>
</evidence>
<comment type="cofactor">
    <cofactor evidence="8">
        <name>Zn(2+)</name>
        <dbReference type="ChEBI" id="CHEBI:29105"/>
    </cofactor>
    <text evidence="8">Binds 2 Zn(2+) ions.</text>
</comment>
<dbReference type="SUPFAM" id="SSF56281">
    <property type="entry name" value="Metallo-hydrolase/oxidoreductase"/>
    <property type="match status" value="1"/>
</dbReference>
<dbReference type="Gene3D" id="3.60.15.10">
    <property type="entry name" value="Ribonuclease Z/Hydroxyacylglutathione hydrolase-like"/>
    <property type="match status" value="1"/>
</dbReference>
<evidence type="ECO:0000256" key="7">
    <source>
        <dbReference type="ARBA" id="ARBA00022833"/>
    </source>
</evidence>
<evidence type="ECO:0000256" key="3">
    <source>
        <dbReference type="ARBA" id="ARBA00022722"/>
    </source>
</evidence>
<gene>
    <name evidence="8 9" type="primary">rnz</name>
    <name evidence="9" type="ORF">AAF454_10385</name>
</gene>
<evidence type="ECO:0000256" key="6">
    <source>
        <dbReference type="ARBA" id="ARBA00022801"/>
    </source>
</evidence>
<feature type="binding site" evidence="8">
    <location>
        <position position="140"/>
    </location>
    <ligand>
        <name>Zn(2+)</name>
        <dbReference type="ChEBI" id="CHEBI:29105"/>
        <label>1</label>
        <note>catalytic</note>
    </ligand>
</feature>
<dbReference type="InterPro" id="IPR036866">
    <property type="entry name" value="RibonucZ/Hydroxyglut_hydro"/>
</dbReference>
<keyword evidence="5 8" id="KW-0255">Endonuclease</keyword>
<name>A0ABU9LLD6_9BACL</name>
<protein>
    <recommendedName>
        <fullName evidence="8">Ribonuclease Z</fullName>
        <shortName evidence="8">RNase Z</shortName>
        <ecNumber evidence="8">3.1.26.11</ecNumber>
    </recommendedName>
    <alternativeName>
        <fullName evidence="8">tRNA 3 endonuclease</fullName>
    </alternativeName>
    <alternativeName>
        <fullName evidence="8">tRNase Z</fullName>
    </alternativeName>
</protein>
<feature type="binding site" evidence="8">
    <location>
        <position position="211"/>
    </location>
    <ligand>
        <name>Zn(2+)</name>
        <dbReference type="ChEBI" id="CHEBI:29105"/>
        <label>2</label>
        <note>catalytic</note>
    </ligand>
</feature>